<accession>A0A382G5V3</accession>
<protein>
    <submittedName>
        <fullName evidence="1">Uncharacterized protein</fullName>
    </submittedName>
</protein>
<proteinExistence type="predicted"/>
<sequence length="69" mass="8481">MSNILRKIWYWIVGYPAELTYWFEGKEFLVHVRKFRELKPNHITFMNVETEKYVAIKSDTPIKYILKQE</sequence>
<evidence type="ECO:0000313" key="1">
    <source>
        <dbReference type="EMBL" id="SVB70628.1"/>
    </source>
</evidence>
<name>A0A382G5V3_9ZZZZ</name>
<dbReference type="EMBL" id="UINC01053736">
    <property type="protein sequence ID" value="SVB70628.1"/>
    <property type="molecule type" value="Genomic_DNA"/>
</dbReference>
<gene>
    <name evidence="1" type="ORF">METZ01_LOCUS223482</name>
</gene>
<dbReference type="AlphaFoldDB" id="A0A382G5V3"/>
<organism evidence="1">
    <name type="scientific">marine metagenome</name>
    <dbReference type="NCBI Taxonomy" id="408172"/>
    <lineage>
        <taxon>unclassified sequences</taxon>
        <taxon>metagenomes</taxon>
        <taxon>ecological metagenomes</taxon>
    </lineage>
</organism>
<reference evidence="1" key="1">
    <citation type="submission" date="2018-05" db="EMBL/GenBank/DDBJ databases">
        <authorList>
            <person name="Lanie J.A."/>
            <person name="Ng W.-L."/>
            <person name="Kazmierczak K.M."/>
            <person name="Andrzejewski T.M."/>
            <person name="Davidsen T.M."/>
            <person name="Wayne K.J."/>
            <person name="Tettelin H."/>
            <person name="Glass J.I."/>
            <person name="Rusch D."/>
            <person name="Podicherti R."/>
            <person name="Tsui H.-C.T."/>
            <person name="Winkler M.E."/>
        </authorList>
    </citation>
    <scope>NUCLEOTIDE SEQUENCE</scope>
</reference>